<dbReference type="GO" id="GO:0005525">
    <property type="term" value="F:GTP binding"/>
    <property type="evidence" value="ECO:0007669"/>
    <property type="project" value="UniProtKB-KW"/>
</dbReference>
<dbReference type="Gene3D" id="1.10.10.2770">
    <property type="match status" value="1"/>
</dbReference>
<dbReference type="Pfam" id="PF09107">
    <property type="entry name" value="WHD_3rd_SelB"/>
    <property type="match status" value="1"/>
</dbReference>
<dbReference type="InterPro" id="IPR031157">
    <property type="entry name" value="G_TR_CS"/>
</dbReference>
<dbReference type="InterPro" id="IPR005225">
    <property type="entry name" value="Small_GTP-bd"/>
</dbReference>
<dbReference type="InterPro" id="IPR015191">
    <property type="entry name" value="SelB_WHD4"/>
</dbReference>
<keyword evidence="4" id="KW-0648">Protein biosynthesis</keyword>
<dbReference type="InterPro" id="IPR009001">
    <property type="entry name" value="Transl_elong_EF1A/Init_IF2_C"/>
</dbReference>
<dbReference type="InterPro" id="IPR057335">
    <property type="entry name" value="Beta-barrel_SelB"/>
</dbReference>
<dbReference type="SUPFAM" id="SSF52540">
    <property type="entry name" value="P-loop containing nucleoside triphosphate hydrolases"/>
    <property type="match status" value="1"/>
</dbReference>
<protein>
    <submittedName>
        <fullName evidence="7">Selenocysteine-specific translation elongation factor</fullName>
    </submittedName>
</protein>
<sequence length="613" mass="69525">MNNYIIGTCGHIDHGKTALIKALNGYEGDSTNEEKQRGITIDLSFSNLSNETQNIAFIDVPGHEKLVKNMIAGAFSFDCVMIVVSASEKIMPQTIEHLEILNLLGVKNAILTITKKDLVEEQELPKIVEEIESFVKEFDFNILFTTAVSIYDENSIDELKEKLFTLNANTKVEENFFRYYVDRIFSAPGAGTIVTGTVLGKPIEVNEKVFICDIKKDVKIKNLQVHGINTEVSNISNRTAINLAGVKSSEIKKGFLISKKGFLRGFNSVDISFRALKGKKLKHNQNYSIFIGSKKVEGKTLLFNNQNEAENGFAILRLNEDIFSIYKEKLIIRQGNQTIAGGKVLNPVIDPMKKSQKLQLLELLEKEDIKEAYKVLLNAHRKGLGLISSAQRFALSHEKALAYAKGLDNCFIDEKALVLYPIETKEKIVDIIKQIYRKNQFALLSNSSLALKMKWASESFIDLALNQLLEENFLEKDGNLYKNKNIKIDIKNSLEEIILQRLEEEGLTPTAPYNIYDEMDLDRKTGDDILKSLCAKKAVVRLQHNLFVHSRVLTDIVKVMKNIITTDGYIDIQNFKDKFPLSRKYLITYLDYLDNFSQIKKDGNKRVFTTTSF</sequence>
<evidence type="ECO:0000256" key="3">
    <source>
        <dbReference type="ARBA" id="ARBA00022741"/>
    </source>
</evidence>
<evidence type="ECO:0000313" key="8">
    <source>
        <dbReference type="Proteomes" id="UP000308901"/>
    </source>
</evidence>
<dbReference type="InterPro" id="IPR009000">
    <property type="entry name" value="Transl_B-barrel_sf"/>
</dbReference>
<name>A0A5R8XWZ8_9BACT</name>
<organism evidence="7 8">
    <name type="scientific">Arcobacter arenosus</name>
    <dbReference type="NCBI Taxonomy" id="2576037"/>
    <lineage>
        <taxon>Bacteria</taxon>
        <taxon>Pseudomonadati</taxon>
        <taxon>Campylobacterota</taxon>
        <taxon>Epsilonproteobacteria</taxon>
        <taxon>Campylobacterales</taxon>
        <taxon>Arcobacteraceae</taxon>
        <taxon>Arcobacter</taxon>
    </lineage>
</organism>
<evidence type="ECO:0000313" key="7">
    <source>
        <dbReference type="EMBL" id="TLP35537.1"/>
    </source>
</evidence>
<evidence type="ECO:0000256" key="5">
    <source>
        <dbReference type="ARBA" id="ARBA00023134"/>
    </source>
</evidence>
<accession>A0A5R8XWZ8</accession>
<dbReference type="GO" id="GO:0001514">
    <property type="term" value="P:selenocysteine incorporation"/>
    <property type="evidence" value="ECO:0007669"/>
    <property type="project" value="InterPro"/>
</dbReference>
<dbReference type="GO" id="GO:0003924">
    <property type="term" value="F:GTPase activity"/>
    <property type="evidence" value="ECO:0007669"/>
    <property type="project" value="InterPro"/>
</dbReference>
<dbReference type="Pfam" id="PF25461">
    <property type="entry name" value="Beta-barrel_SelB"/>
    <property type="match status" value="1"/>
</dbReference>
<dbReference type="Gene3D" id="2.40.30.10">
    <property type="entry name" value="Translation factors"/>
    <property type="match status" value="1"/>
</dbReference>
<dbReference type="NCBIfam" id="TIGR00231">
    <property type="entry name" value="small_GTP"/>
    <property type="match status" value="1"/>
</dbReference>
<dbReference type="InterPro" id="IPR036388">
    <property type="entry name" value="WH-like_DNA-bd_sf"/>
</dbReference>
<evidence type="ECO:0000259" key="6">
    <source>
        <dbReference type="PROSITE" id="PS51722"/>
    </source>
</evidence>
<dbReference type="Proteomes" id="UP000308901">
    <property type="component" value="Unassembled WGS sequence"/>
</dbReference>
<reference evidence="7 8" key="1">
    <citation type="submission" date="2019-05" db="EMBL/GenBank/DDBJ databases">
        <title>Arcobacter sp. nov., isolated from sea sediment.</title>
        <authorList>
            <person name="Kim W."/>
        </authorList>
    </citation>
    <scope>NUCLEOTIDE SEQUENCE [LARGE SCALE GENOMIC DNA]</scope>
    <source>
        <strain evidence="7 8">CAU 1517</strain>
    </source>
</reference>
<dbReference type="SUPFAM" id="SSF46785">
    <property type="entry name" value="Winged helix' DNA-binding domain"/>
    <property type="match status" value="1"/>
</dbReference>
<feature type="domain" description="Tr-type G" evidence="6">
    <location>
        <begin position="1"/>
        <end position="171"/>
    </location>
</feature>
<dbReference type="EMBL" id="VANU01000008">
    <property type="protein sequence ID" value="TLP35537.1"/>
    <property type="molecule type" value="Genomic_DNA"/>
</dbReference>
<dbReference type="PANTHER" id="PTHR43721:SF11">
    <property type="entry name" value="SELENOCYSTEINE-SPECIFIC ELONGATION FACTOR"/>
    <property type="match status" value="1"/>
</dbReference>
<evidence type="ECO:0000256" key="4">
    <source>
        <dbReference type="ARBA" id="ARBA00022917"/>
    </source>
</evidence>
<comment type="subcellular location">
    <subcellularLocation>
        <location evidence="1">Cytoplasm</location>
    </subcellularLocation>
</comment>
<dbReference type="Gene3D" id="3.40.50.300">
    <property type="entry name" value="P-loop containing nucleotide triphosphate hydrolases"/>
    <property type="match status" value="1"/>
</dbReference>
<dbReference type="InterPro" id="IPR004535">
    <property type="entry name" value="Transl_elong_SelB"/>
</dbReference>
<dbReference type="AlphaFoldDB" id="A0A5R8XWZ8"/>
<dbReference type="Gene3D" id="1.10.10.10">
    <property type="entry name" value="Winged helix-like DNA-binding domain superfamily/Winged helix DNA-binding domain"/>
    <property type="match status" value="1"/>
</dbReference>
<dbReference type="GO" id="GO:0003723">
    <property type="term" value="F:RNA binding"/>
    <property type="evidence" value="ECO:0007669"/>
    <property type="project" value="InterPro"/>
</dbReference>
<evidence type="ECO:0000256" key="1">
    <source>
        <dbReference type="ARBA" id="ARBA00004496"/>
    </source>
</evidence>
<dbReference type="PROSITE" id="PS00301">
    <property type="entry name" value="G_TR_1"/>
    <property type="match status" value="1"/>
</dbReference>
<dbReference type="PROSITE" id="PS51722">
    <property type="entry name" value="G_TR_2"/>
    <property type="match status" value="1"/>
</dbReference>
<dbReference type="NCBIfam" id="TIGR00475">
    <property type="entry name" value="selB"/>
    <property type="match status" value="1"/>
</dbReference>
<dbReference type="CDD" id="cd04171">
    <property type="entry name" value="SelB"/>
    <property type="match status" value="1"/>
</dbReference>
<evidence type="ECO:0000256" key="2">
    <source>
        <dbReference type="ARBA" id="ARBA00022490"/>
    </source>
</evidence>
<dbReference type="InterPro" id="IPR000795">
    <property type="entry name" value="T_Tr_GTP-bd_dom"/>
</dbReference>
<keyword evidence="2" id="KW-0963">Cytoplasm</keyword>
<dbReference type="PANTHER" id="PTHR43721">
    <property type="entry name" value="ELONGATION FACTOR TU-RELATED"/>
    <property type="match status" value="1"/>
</dbReference>
<dbReference type="GO" id="GO:0003746">
    <property type="term" value="F:translation elongation factor activity"/>
    <property type="evidence" value="ECO:0007669"/>
    <property type="project" value="UniProtKB-KW"/>
</dbReference>
<dbReference type="InterPro" id="IPR050055">
    <property type="entry name" value="EF-Tu_GTPase"/>
</dbReference>
<comment type="caution">
    <text evidence="7">The sequence shown here is derived from an EMBL/GenBank/DDBJ whole genome shotgun (WGS) entry which is preliminary data.</text>
</comment>
<keyword evidence="8" id="KW-1185">Reference proteome</keyword>
<dbReference type="RefSeq" id="WP_138153784.1">
    <property type="nucleotide sequence ID" value="NZ_VANU01000008.1"/>
</dbReference>
<keyword evidence="3" id="KW-0547">Nucleotide-binding</keyword>
<dbReference type="InterPro" id="IPR027417">
    <property type="entry name" value="P-loop_NTPase"/>
</dbReference>
<dbReference type="SUPFAM" id="SSF50447">
    <property type="entry name" value="Translation proteins"/>
    <property type="match status" value="1"/>
</dbReference>
<dbReference type="OrthoDB" id="9803139at2"/>
<dbReference type="Pfam" id="PF00009">
    <property type="entry name" value="GTP_EFTU"/>
    <property type="match status" value="1"/>
</dbReference>
<keyword evidence="5" id="KW-0342">GTP-binding</keyword>
<keyword evidence="7" id="KW-0251">Elongation factor</keyword>
<dbReference type="SUPFAM" id="SSF50465">
    <property type="entry name" value="EF-Tu/eEF-1alpha/eIF2-gamma C-terminal domain"/>
    <property type="match status" value="1"/>
</dbReference>
<dbReference type="InterPro" id="IPR036390">
    <property type="entry name" value="WH_DNA-bd_sf"/>
</dbReference>
<gene>
    <name evidence="7" type="primary">selB</name>
    <name evidence="7" type="ORF">FDK22_14910</name>
</gene>
<proteinExistence type="predicted"/>
<dbReference type="GO" id="GO:0005737">
    <property type="term" value="C:cytoplasm"/>
    <property type="evidence" value="ECO:0007669"/>
    <property type="project" value="UniProtKB-SubCell"/>
</dbReference>